<keyword evidence="18" id="KW-1185">Reference proteome</keyword>
<dbReference type="Gene3D" id="3.30.40.10">
    <property type="entry name" value="Zinc/RING finger domain, C3HC4 (zinc finger)"/>
    <property type="match status" value="1"/>
</dbReference>
<dbReference type="InterPro" id="IPR054477">
    <property type="entry name" value="LTN1_E3_ligase_6th"/>
</dbReference>
<accession>A0ABR0EA62</accession>
<reference evidence="17 18" key="1">
    <citation type="journal article" date="2023" name="G3 (Bethesda)">
        <title>A chromosome-level genome assembly of Zasmidium syzygii isolated from banana leaves.</title>
        <authorList>
            <person name="van Westerhoven A.C."/>
            <person name="Mehrabi R."/>
            <person name="Talebi R."/>
            <person name="Steentjes M.B.F."/>
            <person name="Corcolon B."/>
            <person name="Chong P.A."/>
            <person name="Kema G.H.J."/>
            <person name="Seidl M.F."/>
        </authorList>
    </citation>
    <scope>NUCLEOTIDE SEQUENCE [LARGE SCALE GENOMIC DNA]</scope>
    <source>
        <strain evidence="17 18">P124</strain>
    </source>
</reference>
<evidence type="ECO:0000256" key="6">
    <source>
        <dbReference type="ARBA" id="ARBA00017157"/>
    </source>
</evidence>
<dbReference type="SMART" id="SM00184">
    <property type="entry name" value="RING"/>
    <property type="match status" value="1"/>
</dbReference>
<keyword evidence="9 15" id="KW-0479">Metal-binding</keyword>
<evidence type="ECO:0000256" key="8">
    <source>
        <dbReference type="ARBA" id="ARBA00022679"/>
    </source>
</evidence>
<gene>
    <name evidence="17" type="ORF">PRZ48_010845</name>
</gene>
<dbReference type="Pfam" id="PF23280">
    <property type="entry name" value="TPR_26"/>
    <property type="match status" value="1"/>
</dbReference>
<keyword evidence="11 14" id="KW-0863">Zinc-finger</keyword>
<keyword evidence="12 15" id="KW-0833">Ubl conjugation pathway</keyword>
<keyword evidence="10" id="KW-0677">Repeat</keyword>
<dbReference type="InterPro" id="IPR001841">
    <property type="entry name" value="Znf_RING"/>
</dbReference>
<dbReference type="PANTHER" id="PTHR12389">
    <property type="entry name" value="ZINC FINGER PROTEIN 294"/>
    <property type="match status" value="1"/>
</dbReference>
<dbReference type="InterPro" id="IPR039795">
    <property type="entry name" value="LTN1/Rkr1"/>
</dbReference>
<evidence type="ECO:0000256" key="4">
    <source>
        <dbReference type="ARBA" id="ARBA00007997"/>
    </source>
</evidence>
<comment type="catalytic activity">
    <reaction evidence="1 15">
        <text>S-ubiquitinyl-[E2 ubiquitin-conjugating enzyme]-L-cysteine + [acceptor protein]-L-lysine = [E2 ubiquitin-conjugating enzyme]-L-cysteine + N(6)-ubiquitinyl-[acceptor protein]-L-lysine.</text>
        <dbReference type="EC" id="2.3.2.27"/>
    </reaction>
</comment>
<dbReference type="SUPFAM" id="SSF48371">
    <property type="entry name" value="ARM repeat"/>
    <property type="match status" value="1"/>
</dbReference>
<feature type="domain" description="RING-type" evidence="16">
    <location>
        <begin position="1558"/>
        <end position="1604"/>
    </location>
</feature>
<comment type="similarity">
    <text evidence="4 15">Belongs to the LTN1 family.</text>
</comment>
<evidence type="ECO:0000256" key="12">
    <source>
        <dbReference type="ARBA" id="ARBA00022786"/>
    </source>
</evidence>
<comment type="subunit">
    <text evidence="15">Component of the ribosome quality control complex (RQC).</text>
</comment>
<comment type="function">
    <text evidence="15">E3 ubiquitin-protein ligase. Component of the ribosome quality control complex (RQC), a ribosome-associated complex that mediates ubiquitination and extraction of incompletely synthesized nascent chains for proteasomal degradation.</text>
</comment>
<dbReference type="Pfam" id="PF13639">
    <property type="entry name" value="zf-RING_2"/>
    <property type="match status" value="1"/>
</dbReference>
<dbReference type="EC" id="2.3.2.27" evidence="5 15"/>
<dbReference type="Pfam" id="PF23009">
    <property type="entry name" value="UBC_like"/>
    <property type="match status" value="1"/>
</dbReference>
<dbReference type="InterPro" id="IPR054476">
    <property type="entry name" value="Ltn1_N"/>
</dbReference>
<keyword evidence="7" id="KW-0963">Cytoplasm</keyword>
<dbReference type="InterPro" id="IPR013083">
    <property type="entry name" value="Znf_RING/FYVE/PHD"/>
</dbReference>
<evidence type="ECO:0000256" key="14">
    <source>
        <dbReference type="PROSITE-ProRule" id="PRU00175"/>
    </source>
</evidence>
<evidence type="ECO:0000313" key="18">
    <source>
        <dbReference type="Proteomes" id="UP001305779"/>
    </source>
</evidence>
<evidence type="ECO:0000256" key="1">
    <source>
        <dbReference type="ARBA" id="ARBA00000900"/>
    </source>
</evidence>
<dbReference type="InterPro" id="IPR011016">
    <property type="entry name" value="Znf_RING-CH"/>
</dbReference>
<dbReference type="InterPro" id="IPR016024">
    <property type="entry name" value="ARM-type_fold"/>
</dbReference>
<name>A0ABR0EA62_ZASCE</name>
<evidence type="ECO:0000259" key="16">
    <source>
        <dbReference type="PROSITE" id="PS50089"/>
    </source>
</evidence>
<keyword evidence="13 15" id="KW-0862">Zinc</keyword>
<dbReference type="PANTHER" id="PTHR12389:SF0">
    <property type="entry name" value="E3 UBIQUITIN-PROTEIN LIGASE LISTERIN"/>
    <property type="match status" value="1"/>
</dbReference>
<evidence type="ECO:0000256" key="15">
    <source>
        <dbReference type="RuleBase" id="RU367090"/>
    </source>
</evidence>
<evidence type="ECO:0000256" key="2">
    <source>
        <dbReference type="ARBA" id="ARBA00004514"/>
    </source>
</evidence>
<dbReference type="InterPro" id="IPR011989">
    <property type="entry name" value="ARM-like"/>
</dbReference>
<dbReference type="Proteomes" id="UP001305779">
    <property type="component" value="Unassembled WGS sequence"/>
</dbReference>
<proteinExistence type="inferred from homology"/>
<keyword evidence="8 15" id="KW-0808">Transferase</keyword>
<dbReference type="InterPro" id="IPR054478">
    <property type="entry name" value="LTN1_UBC"/>
</dbReference>
<dbReference type="InterPro" id="IPR057030">
    <property type="entry name" value="TPR_Rkr-1"/>
</dbReference>
<sequence length="1610" mass="177038">MSERTFKSQASSGRAGGGFGTFGNASFGSTQSSVLSYIQEPPDYSLISDANLVPAFKNLTKKDSTTKAKALEDLQSSLISSDRDLEDAVVEAWVKLYPRLSIDNARRVRQLAHILNGQICSKCGKRVAKHLPRISGPWLAGTFDVDRLAAKAAQDALSTVFPSPEKIQGLRKTFHQSILEYCRDALVNETVSTLSDERTVSTDDAQATYARVMSTSIAVVTSLLETLPSDEVEKQSHLYEEILGDAKVWEFAAHDDPSVRRAVHRLVQVCLKRQPSLVESNVKTASKAYVYKGLSSDQASSAVDFVQTLDALTTALPTIWTDAYSGKKSAISRLQQSLKRGAHGGPSGYWDVMKDVFRKLPKDVLPKSQDEATDLFLAARDGVSKREERFNASAAWPAYFTLVDIVTSSLPDETAETLLEEFALPPVNQYIHPQDENAKWSITGARSALLVSKVALIGRVAPLLERKWQHLADKLVELAKMSQPEQSKDFDKSQKHVAAAGQRYADLQRELYAEEYHLPSSTKDAFAAASLKILQECIALLKARQGKPYGAAAIIEGQLRANVSQLMSGQGFQQTLKSFVTNDLAHLMYSPSQRHLARCLYATGGDAEFEKIFQATLQSVLDAEESTESKLRALHAMFPTKIPQKAADLARKHQGLQDYIGSQHFASDDTATLTLLSDLLKTGVVSQQTTDTVLSGLTESLSLSDANVQSSLAAVEQLALTDQSSVRTFMETDAGKQLLPNVLHLEQSPDDAVAEKATSLSGRLSSAMGNAATNAKYSIILQNLETVSHRSLNIDAVLELLEKVSAPTSDVSTIQDMLPSTETWRKSTLAIMSPPKASLSLLSPLGGAVHLVRSDAANTYDTAHYDGEGLSQALRIAIYMAKILNQPGVLKQLGDDAVPVLALLNICVLLAEDNTSILGANGLWLPAATIAFEDEVMEFVSNANAALRQYWESIGPASVESPFFGVLDDLKKQAQSDSPMAYYAMLASTKAYDNVFELHGYSTDATKASDESLKSLKSAKDSLALTSFLVGHAQPLAGSQALTRLFNELVADLTELSVESGGQRTFLTPLIVLNSILHTQEDIVDKVQKTRLIFLVKHIVPWLGTDMTLASKAEVCKALSLLLPAMSDTYGEHWSQITEWIPSFWKAAEMLSDGNIVAEQGIILVHSSLKLYTALNKLTKEDEPNDDLMDAVKENKDQIFSGLIEVLKSANGISDETHQPMMVTNELIARELSRMPFQSIADAEELFPLMYTPSHAIQGAAFDLLHRQIPTGQEQISFDAALDDKTAQLPDELLSLIIDAPTLDSLADASFDRAMPLQLQGFLNSWRLTFDHFTNSSYRVKSDYVEQLKEGGYLPGLLDLIFDFLGHTRGKPVDASKFNVQQYEDGMEPEVERDVQWLLSHLYYLALSNVPSLVKGYFLEIRSRQTTQAIESWTAKYIAPLIIDTSLQGVANWAEKSVKDDPDYENMTVRVGMRSKEINVSYLVDEQTMAIKVILPETYPLDSAKVVSVNRVAVKEEKWQSWLRNCQGVITFSNGSITDGLTAWRKNVIGALKGQTECAICYSIISGDKQLPTKRCPTCKNLFHSSCLLKWFKTSNASTCPLCRNPFNFN</sequence>
<evidence type="ECO:0000256" key="13">
    <source>
        <dbReference type="ARBA" id="ARBA00022833"/>
    </source>
</evidence>
<evidence type="ECO:0000313" key="17">
    <source>
        <dbReference type="EMBL" id="KAK4498188.1"/>
    </source>
</evidence>
<protein>
    <recommendedName>
        <fullName evidence="6 15">E3 ubiquitin-protein ligase listerin</fullName>
        <ecNumber evidence="5 15">2.3.2.27</ecNumber>
    </recommendedName>
    <alternativeName>
        <fullName evidence="15">RING-type E3 ubiquitin transferase listerin</fullName>
    </alternativeName>
</protein>
<evidence type="ECO:0000256" key="9">
    <source>
        <dbReference type="ARBA" id="ARBA00022723"/>
    </source>
</evidence>
<dbReference type="Gene3D" id="1.25.10.10">
    <property type="entry name" value="Leucine-rich Repeat Variant"/>
    <property type="match status" value="1"/>
</dbReference>
<dbReference type="Pfam" id="PF22958">
    <property type="entry name" value="Ltn1_1st"/>
    <property type="match status" value="1"/>
</dbReference>
<dbReference type="PROSITE" id="PS50089">
    <property type="entry name" value="ZF_RING_2"/>
    <property type="match status" value="1"/>
</dbReference>
<dbReference type="SMART" id="SM00744">
    <property type="entry name" value="RINGv"/>
    <property type="match status" value="1"/>
</dbReference>
<comment type="caution">
    <text evidence="17">The sequence shown here is derived from an EMBL/GenBank/DDBJ whole genome shotgun (WGS) entry which is preliminary data.</text>
</comment>
<dbReference type="CDD" id="cd16491">
    <property type="entry name" value="RING-CH-C4HC3_LTN1"/>
    <property type="match status" value="1"/>
</dbReference>
<dbReference type="Pfam" id="PF22999">
    <property type="entry name" value="LTN1_E3_ligase_6th"/>
    <property type="match status" value="1"/>
</dbReference>
<evidence type="ECO:0000256" key="3">
    <source>
        <dbReference type="ARBA" id="ARBA00004906"/>
    </source>
</evidence>
<dbReference type="SMART" id="SM01197">
    <property type="entry name" value="FANCL_C"/>
    <property type="match status" value="1"/>
</dbReference>
<evidence type="ECO:0000256" key="10">
    <source>
        <dbReference type="ARBA" id="ARBA00022737"/>
    </source>
</evidence>
<evidence type="ECO:0000256" key="11">
    <source>
        <dbReference type="ARBA" id="ARBA00022771"/>
    </source>
</evidence>
<organism evidence="17 18">
    <name type="scientific">Zasmidium cellare</name>
    <name type="common">Wine cellar mold</name>
    <name type="synonym">Racodium cellare</name>
    <dbReference type="NCBI Taxonomy" id="395010"/>
    <lineage>
        <taxon>Eukaryota</taxon>
        <taxon>Fungi</taxon>
        <taxon>Dikarya</taxon>
        <taxon>Ascomycota</taxon>
        <taxon>Pezizomycotina</taxon>
        <taxon>Dothideomycetes</taxon>
        <taxon>Dothideomycetidae</taxon>
        <taxon>Mycosphaerellales</taxon>
        <taxon>Mycosphaerellaceae</taxon>
        <taxon>Zasmidium</taxon>
    </lineage>
</organism>
<comment type="subcellular location">
    <subcellularLocation>
        <location evidence="2">Cytoplasm</location>
        <location evidence="2">Cytosol</location>
    </subcellularLocation>
</comment>
<dbReference type="InterPro" id="IPR039804">
    <property type="entry name" value="RING-CH-C4HC3_LTN1"/>
</dbReference>
<dbReference type="EMBL" id="JAXOVC010000008">
    <property type="protein sequence ID" value="KAK4498188.1"/>
    <property type="molecule type" value="Genomic_DNA"/>
</dbReference>
<dbReference type="SUPFAM" id="SSF57850">
    <property type="entry name" value="RING/U-box"/>
    <property type="match status" value="1"/>
</dbReference>
<evidence type="ECO:0000256" key="5">
    <source>
        <dbReference type="ARBA" id="ARBA00012483"/>
    </source>
</evidence>
<comment type="pathway">
    <text evidence="3 15">Protein modification; protein ubiquitination.</text>
</comment>
<evidence type="ECO:0000256" key="7">
    <source>
        <dbReference type="ARBA" id="ARBA00022490"/>
    </source>
</evidence>